<protein>
    <recommendedName>
        <fullName evidence="4">Protein kinase domain-containing protein</fullName>
    </recommendedName>
</protein>
<name>A0A9P6MU18_9FUNG</name>
<reference evidence="2" key="1">
    <citation type="journal article" date="2020" name="Fungal Divers.">
        <title>Resolving the Mortierellaceae phylogeny through synthesis of multi-gene phylogenetics and phylogenomics.</title>
        <authorList>
            <person name="Vandepol N."/>
            <person name="Liber J."/>
            <person name="Desiro A."/>
            <person name="Na H."/>
            <person name="Kennedy M."/>
            <person name="Barry K."/>
            <person name="Grigoriev I.V."/>
            <person name="Miller A.N."/>
            <person name="O'Donnell K."/>
            <person name="Stajich J.E."/>
            <person name="Bonito G."/>
        </authorList>
    </citation>
    <scope>NUCLEOTIDE SEQUENCE</scope>
    <source>
        <strain evidence="2">NRRL 2769</strain>
    </source>
</reference>
<dbReference type="AlphaFoldDB" id="A0A9P6MU18"/>
<feature type="compositionally biased region" description="Basic and acidic residues" evidence="1">
    <location>
        <begin position="1"/>
        <end position="13"/>
    </location>
</feature>
<evidence type="ECO:0000256" key="1">
    <source>
        <dbReference type="SAM" id="MobiDB-lite"/>
    </source>
</evidence>
<feature type="compositionally biased region" description="Polar residues" evidence="1">
    <location>
        <begin position="14"/>
        <end position="28"/>
    </location>
</feature>
<dbReference type="InterPro" id="IPR011009">
    <property type="entry name" value="Kinase-like_dom_sf"/>
</dbReference>
<feature type="region of interest" description="Disordered" evidence="1">
    <location>
        <begin position="1"/>
        <end position="36"/>
    </location>
</feature>
<proteinExistence type="predicted"/>
<keyword evidence="3" id="KW-1185">Reference proteome</keyword>
<evidence type="ECO:0008006" key="4">
    <source>
        <dbReference type="Google" id="ProtNLM"/>
    </source>
</evidence>
<evidence type="ECO:0000313" key="2">
    <source>
        <dbReference type="EMBL" id="KAG0013048.1"/>
    </source>
</evidence>
<evidence type="ECO:0000313" key="3">
    <source>
        <dbReference type="Proteomes" id="UP000703661"/>
    </source>
</evidence>
<organism evidence="2 3">
    <name type="scientific">Entomortierella chlamydospora</name>
    <dbReference type="NCBI Taxonomy" id="101097"/>
    <lineage>
        <taxon>Eukaryota</taxon>
        <taxon>Fungi</taxon>
        <taxon>Fungi incertae sedis</taxon>
        <taxon>Mucoromycota</taxon>
        <taxon>Mortierellomycotina</taxon>
        <taxon>Mortierellomycetes</taxon>
        <taxon>Mortierellales</taxon>
        <taxon>Mortierellaceae</taxon>
        <taxon>Entomortierella</taxon>
    </lineage>
</organism>
<dbReference type="EMBL" id="JAAAID010000898">
    <property type="protein sequence ID" value="KAG0013048.1"/>
    <property type="molecule type" value="Genomic_DNA"/>
</dbReference>
<dbReference type="Proteomes" id="UP000703661">
    <property type="component" value="Unassembled WGS sequence"/>
</dbReference>
<sequence length="230" mass="24600">MDSPARKGLRDHSQSSNGHGQTLSVSSSTAGTATDTCNNNTTTTGILPDLALFSPSDPNLQPYSTNSAAIFHDAIAARMARIKRSFLPSTSSSAFSHSSTNSSSFPLSSSSSHELHSPPGCVLPVQIDIYSLGVMFYYTWASYSTFLREDLTPGTIAEGLNSFASGHGLTVAGSGACLPSTPIRLANVIHKMVAKSSRDRFLSMIQVRKELTAIRDQEQEAQKKEAELKV</sequence>
<comment type="caution">
    <text evidence="2">The sequence shown here is derived from an EMBL/GenBank/DDBJ whole genome shotgun (WGS) entry which is preliminary data.</text>
</comment>
<dbReference type="SUPFAM" id="SSF56112">
    <property type="entry name" value="Protein kinase-like (PK-like)"/>
    <property type="match status" value="1"/>
</dbReference>
<dbReference type="Gene3D" id="1.10.510.10">
    <property type="entry name" value="Transferase(Phosphotransferase) domain 1"/>
    <property type="match status" value="1"/>
</dbReference>
<accession>A0A9P6MU18</accession>
<gene>
    <name evidence="2" type="ORF">BGZ80_011314</name>
</gene>